<dbReference type="CDD" id="cd03141">
    <property type="entry name" value="GATase1_Hsp31_like"/>
    <property type="match status" value="1"/>
</dbReference>
<keyword evidence="5" id="KW-0378">Hydrolase</keyword>
<dbReference type="InterPro" id="IPR050325">
    <property type="entry name" value="Prot/Nucl_acid_deglycase"/>
</dbReference>
<dbReference type="InterPro" id="IPR029062">
    <property type="entry name" value="Class_I_gatase-like"/>
</dbReference>
<protein>
    <submittedName>
        <fullName evidence="5">Protein/nucleic acid deglycase HchA</fullName>
        <ecNumber evidence="5">3.5.1.124</ecNumber>
    </submittedName>
</protein>
<dbReference type="EMBL" id="CAKMMW010000004">
    <property type="protein sequence ID" value="CAH1202172.1"/>
    <property type="molecule type" value="Genomic_DNA"/>
</dbReference>
<dbReference type="Proteomes" id="UP000838821">
    <property type="component" value="Unassembled WGS sequence"/>
</dbReference>
<accession>A0ABN8GEA6</accession>
<keyword evidence="2" id="KW-0456">Lyase</keyword>
<evidence type="ECO:0000259" key="4">
    <source>
        <dbReference type="Pfam" id="PF01965"/>
    </source>
</evidence>
<dbReference type="GO" id="GO:0036524">
    <property type="term" value="F:protein deglycase activity"/>
    <property type="evidence" value="ECO:0007669"/>
    <property type="project" value="UniProtKB-EC"/>
</dbReference>
<keyword evidence="1" id="KW-0346">Stress response</keyword>
<dbReference type="Gene3D" id="3.40.50.880">
    <property type="match status" value="1"/>
</dbReference>
<comment type="similarity">
    <text evidence="3">Belongs to the peptidase C56 family. HSP31-like subfamily.</text>
</comment>
<dbReference type="EC" id="3.5.1.124" evidence="5"/>
<comment type="caution">
    <text evidence="5">The sequence shown here is derived from an EMBL/GenBank/DDBJ whole genome shotgun (WGS) entry which is preliminary data.</text>
</comment>
<reference evidence="5" key="1">
    <citation type="submission" date="2022-01" db="EMBL/GenBank/DDBJ databases">
        <authorList>
            <person name="Criscuolo A."/>
        </authorList>
    </citation>
    <scope>NUCLEOTIDE SEQUENCE</scope>
    <source>
        <strain evidence="5">CIP111891</strain>
    </source>
</reference>
<sequence length="220" mass="24059">MSKNILIVVTSANQVNNEKKTGLWLSEFAEPYIEFSKQGFNITVASPLGGKPSIDANSLNGSVHQELLDTQKYLENTIQLDEISASDYDAILLPGGHGAMFDFPDNAKLQSLLKDFYETGKIVSAVCHGPAGLVNVKLSNGKYLVEGKRITAFTDSEEKAAGMDSYMPFLLESKLRQAQPVFITTADWSDHVEVDGNLITGQNPQSTLSVAREIIAKLKY</sequence>
<dbReference type="Pfam" id="PF01965">
    <property type="entry name" value="DJ-1_PfpI"/>
    <property type="match status" value="1"/>
</dbReference>
<evidence type="ECO:0000256" key="3">
    <source>
        <dbReference type="ARBA" id="ARBA00038493"/>
    </source>
</evidence>
<name>A0ABN8GEA6_9BACL</name>
<dbReference type="InterPro" id="IPR002818">
    <property type="entry name" value="DJ-1/PfpI"/>
</dbReference>
<dbReference type="PANTHER" id="PTHR48094">
    <property type="entry name" value="PROTEIN/NUCLEIC ACID DEGLYCASE DJ-1-RELATED"/>
    <property type="match status" value="1"/>
</dbReference>
<feature type="domain" description="DJ-1/PfpI" evidence="4">
    <location>
        <begin position="26"/>
        <end position="216"/>
    </location>
</feature>
<gene>
    <name evidence="5" type="primary">hchA</name>
    <name evidence="5" type="ORF">PAECIP111891_02013</name>
</gene>
<organism evidence="5 6">
    <name type="scientific">Paenibacillus allorhizoplanae</name>
    <dbReference type="NCBI Taxonomy" id="2905648"/>
    <lineage>
        <taxon>Bacteria</taxon>
        <taxon>Bacillati</taxon>
        <taxon>Bacillota</taxon>
        <taxon>Bacilli</taxon>
        <taxon>Bacillales</taxon>
        <taxon>Paenibacillaceae</taxon>
        <taxon>Paenibacillus</taxon>
    </lineage>
</organism>
<evidence type="ECO:0000256" key="1">
    <source>
        <dbReference type="ARBA" id="ARBA00023016"/>
    </source>
</evidence>
<evidence type="ECO:0000313" key="6">
    <source>
        <dbReference type="Proteomes" id="UP000838821"/>
    </source>
</evidence>
<evidence type="ECO:0000313" key="5">
    <source>
        <dbReference type="EMBL" id="CAH1202172.1"/>
    </source>
</evidence>
<evidence type="ECO:0000256" key="2">
    <source>
        <dbReference type="ARBA" id="ARBA00023239"/>
    </source>
</evidence>
<dbReference type="PANTHER" id="PTHR48094:SF11">
    <property type="entry name" value="GLUTATHIONE-INDEPENDENT GLYOXALASE HSP31-RELATED"/>
    <property type="match status" value="1"/>
</dbReference>
<dbReference type="SUPFAM" id="SSF52317">
    <property type="entry name" value="Class I glutamine amidotransferase-like"/>
    <property type="match status" value="1"/>
</dbReference>
<keyword evidence="6" id="KW-1185">Reference proteome</keyword>
<dbReference type="RefSeq" id="WP_236286708.1">
    <property type="nucleotide sequence ID" value="NZ_CAKMMW010000004.1"/>
</dbReference>
<proteinExistence type="inferred from homology"/>